<feature type="region of interest" description="Disordered" evidence="1">
    <location>
        <begin position="42"/>
        <end position="69"/>
    </location>
</feature>
<evidence type="ECO:0000313" key="3">
    <source>
        <dbReference type="EMBL" id="KAH7316565.1"/>
    </source>
</evidence>
<feature type="chain" id="PRO_5035434214" description="Secreted protein" evidence="2">
    <location>
        <begin position="25"/>
        <end position="99"/>
    </location>
</feature>
<evidence type="ECO:0008006" key="5">
    <source>
        <dbReference type="Google" id="ProtNLM"/>
    </source>
</evidence>
<feature type="compositionally biased region" description="Basic and acidic residues" evidence="1">
    <location>
        <begin position="50"/>
        <end position="66"/>
    </location>
</feature>
<dbReference type="EMBL" id="JAGPNK010000008">
    <property type="protein sequence ID" value="KAH7316565.1"/>
    <property type="molecule type" value="Genomic_DNA"/>
</dbReference>
<name>A0A8K0SPH3_9HYPO</name>
<sequence>MCMRIIRSNYLLLLFLLIPQYIRLRGREDASLTAPHSPSLTLATLLGSPSDKKQTNHPPPKGDKKPCLVPAASPPISIMGCHRYGDRRLTPRTNTARTV</sequence>
<feature type="signal peptide" evidence="2">
    <location>
        <begin position="1"/>
        <end position="24"/>
    </location>
</feature>
<evidence type="ECO:0000256" key="2">
    <source>
        <dbReference type="SAM" id="SignalP"/>
    </source>
</evidence>
<dbReference type="AlphaFoldDB" id="A0A8K0SPH3"/>
<comment type="caution">
    <text evidence="3">The sequence shown here is derived from an EMBL/GenBank/DDBJ whole genome shotgun (WGS) entry which is preliminary data.</text>
</comment>
<keyword evidence="2" id="KW-0732">Signal</keyword>
<protein>
    <recommendedName>
        <fullName evidence="5">Secreted protein</fullName>
    </recommendedName>
</protein>
<organism evidence="3 4">
    <name type="scientific">Stachybotrys elegans</name>
    <dbReference type="NCBI Taxonomy" id="80388"/>
    <lineage>
        <taxon>Eukaryota</taxon>
        <taxon>Fungi</taxon>
        <taxon>Dikarya</taxon>
        <taxon>Ascomycota</taxon>
        <taxon>Pezizomycotina</taxon>
        <taxon>Sordariomycetes</taxon>
        <taxon>Hypocreomycetidae</taxon>
        <taxon>Hypocreales</taxon>
        <taxon>Stachybotryaceae</taxon>
        <taxon>Stachybotrys</taxon>
    </lineage>
</organism>
<evidence type="ECO:0000256" key="1">
    <source>
        <dbReference type="SAM" id="MobiDB-lite"/>
    </source>
</evidence>
<accession>A0A8K0SPH3</accession>
<evidence type="ECO:0000313" key="4">
    <source>
        <dbReference type="Proteomes" id="UP000813444"/>
    </source>
</evidence>
<keyword evidence="4" id="KW-1185">Reference proteome</keyword>
<reference evidence="3" key="1">
    <citation type="journal article" date="2021" name="Nat. Commun.">
        <title>Genetic determinants of endophytism in the Arabidopsis root mycobiome.</title>
        <authorList>
            <person name="Mesny F."/>
            <person name="Miyauchi S."/>
            <person name="Thiergart T."/>
            <person name="Pickel B."/>
            <person name="Atanasova L."/>
            <person name="Karlsson M."/>
            <person name="Huettel B."/>
            <person name="Barry K.W."/>
            <person name="Haridas S."/>
            <person name="Chen C."/>
            <person name="Bauer D."/>
            <person name="Andreopoulos W."/>
            <person name="Pangilinan J."/>
            <person name="LaButti K."/>
            <person name="Riley R."/>
            <person name="Lipzen A."/>
            <person name="Clum A."/>
            <person name="Drula E."/>
            <person name="Henrissat B."/>
            <person name="Kohler A."/>
            <person name="Grigoriev I.V."/>
            <person name="Martin F.M."/>
            <person name="Hacquard S."/>
        </authorList>
    </citation>
    <scope>NUCLEOTIDE SEQUENCE</scope>
    <source>
        <strain evidence="3">MPI-CAGE-CH-0235</strain>
    </source>
</reference>
<dbReference type="Proteomes" id="UP000813444">
    <property type="component" value="Unassembled WGS sequence"/>
</dbReference>
<gene>
    <name evidence="3" type="ORF">B0I35DRAFT_257343</name>
</gene>
<proteinExistence type="predicted"/>